<keyword evidence="5" id="KW-1185">Reference proteome</keyword>
<dbReference type="GO" id="GO:0003677">
    <property type="term" value="F:DNA binding"/>
    <property type="evidence" value="ECO:0007669"/>
    <property type="project" value="UniProtKB-UniRule"/>
</dbReference>
<evidence type="ECO:0000256" key="1">
    <source>
        <dbReference type="ARBA" id="ARBA00023125"/>
    </source>
</evidence>
<dbReference type="SUPFAM" id="SSF46689">
    <property type="entry name" value="Homeodomain-like"/>
    <property type="match status" value="1"/>
</dbReference>
<evidence type="ECO:0000259" key="3">
    <source>
        <dbReference type="PROSITE" id="PS50977"/>
    </source>
</evidence>
<dbReference type="PROSITE" id="PS50977">
    <property type="entry name" value="HTH_TETR_2"/>
    <property type="match status" value="1"/>
</dbReference>
<evidence type="ECO:0000256" key="2">
    <source>
        <dbReference type="PROSITE-ProRule" id="PRU00335"/>
    </source>
</evidence>
<sequence length="187" mass="21916">MRRKDDEKVRNIKEAVIKLILQEGFHGTSVSKIARLAGVSPATVYIYYENKDVMLHDIYLEYSEEIYDYLLDSMKQELEGRRQIELLIRSYYNYILENKEIFSFVEQFSNCPSLANSCSGKQGICKIYHMMAEMKQNHILRDYREDNLLAIIFQPVKAIAVDNRKDAAQKEDLLTELIIMIQDAIMM</sequence>
<dbReference type="InterPro" id="IPR050624">
    <property type="entry name" value="HTH-type_Tx_Regulator"/>
</dbReference>
<feature type="DNA-binding region" description="H-T-H motif" evidence="2">
    <location>
        <begin position="29"/>
        <end position="48"/>
    </location>
</feature>
<dbReference type="PANTHER" id="PTHR43479">
    <property type="entry name" value="ACREF/ENVCD OPERON REPRESSOR-RELATED"/>
    <property type="match status" value="1"/>
</dbReference>
<dbReference type="EMBL" id="PTJA01000014">
    <property type="protein sequence ID" value="PPK78578.1"/>
    <property type="molecule type" value="Genomic_DNA"/>
</dbReference>
<dbReference type="PRINTS" id="PR00455">
    <property type="entry name" value="HTHTETR"/>
</dbReference>
<dbReference type="OrthoDB" id="6430772at2"/>
<accession>A0A2S6HM68</accession>
<dbReference type="InterPro" id="IPR009057">
    <property type="entry name" value="Homeodomain-like_sf"/>
</dbReference>
<dbReference type="InterPro" id="IPR001647">
    <property type="entry name" value="HTH_TetR"/>
</dbReference>
<gene>
    <name evidence="4" type="ORF">BXY41_11481</name>
</gene>
<protein>
    <submittedName>
        <fullName evidence="4">TetR family transcriptional regulator</fullName>
    </submittedName>
</protein>
<keyword evidence="1 2" id="KW-0238">DNA-binding</keyword>
<reference evidence="4 5" key="1">
    <citation type="submission" date="2018-02" db="EMBL/GenBank/DDBJ databases">
        <title>Genomic Encyclopedia of Archaeal and Bacterial Type Strains, Phase II (KMG-II): from individual species to whole genera.</title>
        <authorList>
            <person name="Goeker M."/>
        </authorList>
    </citation>
    <scope>NUCLEOTIDE SEQUENCE [LARGE SCALE GENOMIC DNA]</scope>
    <source>
        <strain evidence="4 5">DSM 3808</strain>
    </source>
</reference>
<name>A0A2S6HM68_9FIRM</name>
<comment type="caution">
    <text evidence="4">The sequence shown here is derived from an EMBL/GenBank/DDBJ whole genome shotgun (WGS) entry which is preliminary data.</text>
</comment>
<dbReference type="Pfam" id="PF00440">
    <property type="entry name" value="TetR_N"/>
    <property type="match status" value="1"/>
</dbReference>
<dbReference type="PANTHER" id="PTHR43479:SF11">
    <property type="entry name" value="ACREF_ENVCD OPERON REPRESSOR-RELATED"/>
    <property type="match status" value="1"/>
</dbReference>
<dbReference type="RefSeq" id="WP_104438985.1">
    <property type="nucleotide sequence ID" value="NZ_PTJA01000014.1"/>
</dbReference>
<dbReference type="Gene3D" id="1.10.357.10">
    <property type="entry name" value="Tetracycline Repressor, domain 2"/>
    <property type="match status" value="1"/>
</dbReference>
<evidence type="ECO:0000313" key="5">
    <source>
        <dbReference type="Proteomes" id="UP000237749"/>
    </source>
</evidence>
<evidence type="ECO:0000313" key="4">
    <source>
        <dbReference type="EMBL" id="PPK78578.1"/>
    </source>
</evidence>
<dbReference type="Proteomes" id="UP000237749">
    <property type="component" value="Unassembled WGS sequence"/>
</dbReference>
<dbReference type="AlphaFoldDB" id="A0A2S6HM68"/>
<feature type="domain" description="HTH tetR-type" evidence="3">
    <location>
        <begin position="6"/>
        <end position="66"/>
    </location>
</feature>
<organism evidence="4 5">
    <name type="scientific">Lacrimispora xylanisolvens</name>
    <dbReference type="NCBI Taxonomy" id="384636"/>
    <lineage>
        <taxon>Bacteria</taxon>
        <taxon>Bacillati</taxon>
        <taxon>Bacillota</taxon>
        <taxon>Clostridia</taxon>
        <taxon>Lachnospirales</taxon>
        <taxon>Lachnospiraceae</taxon>
        <taxon>Lacrimispora</taxon>
    </lineage>
</organism>
<proteinExistence type="predicted"/>